<evidence type="ECO:0000256" key="1">
    <source>
        <dbReference type="ARBA" id="ARBA00006668"/>
    </source>
</evidence>
<dbReference type="EMBL" id="KY083067">
    <property type="protein sequence ID" value="ARX96012.1"/>
    <property type="molecule type" value="Genomic_DNA"/>
</dbReference>
<proteinExistence type="inferred from homology"/>
<geneLocation type="chloroplast" evidence="5"/>
<dbReference type="InterPro" id="IPR020592">
    <property type="entry name" value="Ribosomal_bS16_CS"/>
</dbReference>
<dbReference type="AlphaFoldDB" id="A0A1Z1XAX4"/>
<reference evidence="5" key="1">
    <citation type="submission" date="2016-11" db="EMBL/GenBank/DDBJ databases">
        <title>Chloroplast genome of compsopogon caeruleus.</title>
        <authorList>
            <person name="Nan F."/>
        </authorList>
    </citation>
    <scope>NUCLEOTIDE SEQUENCE</scope>
</reference>
<evidence type="ECO:0000256" key="3">
    <source>
        <dbReference type="ARBA" id="ARBA00023274"/>
    </source>
</evidence>
<dbReference type="HAMAP" id="MF_00385">
    <property type="entry name" value="Ribosomal_bS16"/>
    <property type="match status" value="1"/>
</dbReference>
<comment type="subcellular location">
    <subcellularLocation>
        <location evidence="4">Plastid</location>
        <location evidence="4">Chloroplast</location>
    </subcellularLocation>
</comment>
<protein>
    <recommendedName>
        <fullName evidence="4">Small ribosomal subunit protein bS16c</fullName>
    </recommendedName>
</protein>
<gene>
    <name evidence="4 5" type="primary">rps16</name>
</gene>
<dbReference type="SUPFAM" id="SSF54565">
    <property type="entry name" value="Ribosomal protein S16"/>
    <property type="match status" value="1"/>
</dbReference>
<evidence type="ECO:0000256" key="4">
    <source>
        <dbReference type="HAMAP-Rule" id="MF_00385"/>
    </source>
</evidence>
<dbReference type="PROSITE" id="PS00732">
    <property type="entry name" value="RIBOSOMAL_S16"/>
    <property type="match status" value="1"/>
</dbReference>
<dbReference type="PANTHER" id="PTHR12919">
    <property type="entry name" value="30S RIBOSOMAL PROTEIN S16"/>
    <property type="match status" value="1"/>
</dbReference>
<keyword evidence="2 4" id="KW-0689">Ribosomal protein</keyword>
<dbReference type="GO" id="GO:0003735">
    <property type="term" value="F:structural constituent of ribosome"/>
    <property type="evidence" value="ECO:0007669"/>
    <property type="project" value="InterPro"/>
</dbReference>
<dbReference type="GO" id="GO:0015935">
    <property type="term" value="C:small ribosomal subunit"/>
    <property type="evidence" value="ECO:0007669"/>
    <property type="project" value="TreeGrafter"/>
</dbReference>
<evidence type="ECO:0000313" key="5">
    <source>
        <dbReference type="EMBL" id="ARX96012.1"/>
    </source>
</evidence>
<dbReference type="GO" id="GO:0032543">
    <property type="term" value="P:mitochondrial translation"/>
    <property type="evidence" value="ECO:0007669"/>
    <property type="project" value="TreeGrafter"/>
</dbReference>
<evidence type="ECO:0000256" key="2">
    <source>
        <dbReference type="ARBA" id="ARBA00022980"/>
    </source>
</evidence>
<dbReference type="GeneID" id="33366689"/>
<keyword evidence="3 4" id="KW-0687">Ribonucleoprotein</keyword>
<dbReference type="GO" id="GO:0005739">
    <property type="term" value="C:mitochondrion"/>
    <property type="evidence" value="ECO:0007669"/>
    <property type="project" value="GOC"/>
</dbReference>
<dbReference type="RefSeq" id="YP_009402659.1">
    <property type="nucleotide sequence ID" value="NC_035350.1"/>
</dbReference>
<dbReference type="PANTHER" id="PTHR12919:SF20">
    <property type="entry name" value="SMALL RIBOSOMAL SUBUNIT PROTEIN BS16M"/>
    <property type="match status" value="1"/>
</dbReference>
<keyword evidence="5" id="KW-0934">Plastid</keyword>
<keyword evidence="5" id="KW-0150">Chloroplast</keyword>
<comment type="similarity">
    <text evidence="1 4">Belongs to the bacterial ribosomal protein bS16 family.</text>
</comment>
<dbReference type="Gene3D" id="3.30.1320.10">
    <property type="match status" value="1"/>
</dbReference>
<accession>A0A1Z1XAX4</accession>
<dbReference type="InterPro" id="IPR000307">
    <property type="entry name" value="Ribosomal_bS16"/>
</dbReference>
<name>A0A1Z1XAX4_9RHOD</name>
<sequence>MIKIRLKRCGRKKKPTYRIVIMNTQTRRDGKPIEEVGFYNPRTKEIKVNLIKINERLKQGAKATETVKYILKYSNN</sequence>
<dbReference type="GO" id="GO:0009507">
    <property type="term" value="C:chloroplast"/>
    <property type="evidence" value="ECO:0007669"/>
    <property type="project" value="UniProtKB-SubCell"/>
</dbReference>
<dbReference type="NCBIfam" id="TIGR00002">
    <property type="entry name" value="S16"/>
    <property type="match status" value="1"/>
</dbReference>
<organism evidence="5">
    <name type="scientific">Compsopogon caeruleus</name>
    <dbReference type="NCBI Taxonomy" id="31354"/>
    <lineage>
        <taxon>Eukaryota</taxon>
        <taxon>Rhodophyta</taxon>
        <taxon>Compsopogonophyceae</taxon>
        <taxon>Compsopogonales</taxon>
        <taxon>Compsopogonaceae</taxon>
        <taxon>Compsopogon</taxon>
    </lineage>
</organism>
<dbReference type="InterPro" id="IPR023803">
    <property type="entry name" value="Ribosomal_bS16_dom_sf"/>
</dbReference>
<dbReference type="Pfam" id="PF00886">
    <property type="entry name" value="Ribosomal_S16"/>
    <property type="match status" value="1"/>
</dbReference>